<proteinExistence type="inferred from homology"/>
<organism evidence="4 5">
    <name type="scientific">Polarella glacialis</name>
    <name type="common">Dinoflagellate</name>
    <dbReference type="NCBI Taxonomy" id="89957"/>
    <lineage>
        <taxon>Eukaryota</taxon>
        <taxon>Sar</taxon>
        <taxon>Alveolata</taxon>
        <taxon>Dinophyceae</taxon>
        <taxon>Suessiales</taxon>
        <taxon>Suessiaceae</taxon>
        <taxon>Polarella</taxon>
    </lineage>
</organism>
<dbReference type="GO" id="GO:0046872">
    <property type="term" value="F:metal ion binding"/>
    <property type="evidence" value="ECO:0007669"/>
    <property type="project" value="InterPro"/>
</dbReference>
<dbReference type="InterPro" id="IPR011761">
    <property type="entry name" value="ATP-grasp"/>
</dbReference>
<dbReference type="SUPFAM" id="SSF56059">
    <property type="entry name" value="Glutathione synthetase ATP-binding domain-like"/>
    <property type="match status" value="1"/>
</dbReference>
<gene>
    <name evidence="4" type="ORF">PGLA1383_LOCUS8311</name>
</gene>
<feature type="domain" description="ATP-grasp" evidence="3">
    <location>
        <begin position="907"/>
        <end position="1089"/>
    </location>
</feature>
<dbReference type="PANTHER" id="PTHR11062:SF281">
    <property type="entry name" value="EXOSTOSIN-LIKE 2"/>
    <property type="match status" value="1"/>
</dbReference>
<reference evidence="4" key="1">
    <citation type="submission" date="2021-02" db="EMBL/GenBank/DDBJ databases">
        <authorList>
            <person name="Dougan E. K."/>
            <person name="Rhodes N."/>
            <person name="Thang M."/>
            <person name="Chan C."/>
        </authorList>
    </citation>
    <scope>NUCLEOTIDE SEQUENCE</scope>
</reference>
<dbReference type="PROSITE" id="PS50975">
    <property type="entry name" value="ATP_GRASP"/>
    <property type="match status" value="1"/>
</dbReference>
<keyword evidence="5" id="KW-1185">Reference proteome</keyword>
<evidence type="ECO:0000256" key="1">
    <source>
        <dbReference type="ARBA" id="ARBA00010271"/>
    </source>
</evidence>
<sequence>MHFMTSGVDAVAVSLLREFAVVREVAVEAIAFGTSCVDVPPDMALNVLFGSRLLPKALQKASVPMARNLLHVGMQSFPTRMAATAVQPTVGSALPSLALSLSASPRVGSRIWYRLPGMQGPGGWLLWLVGWTSCAGFVQEIAGPYIFFHEPKLMMDVGTGRRNHNGSDGRKPRLALTDPLLGDSLGFRSQVYQVRRWMTLVGGLLVLSAPSAETLDGQVDPPVKLTLQDDPAFQPKKYAKNVQEDPECNRDPLWGPFRQVLMAAEPENRIELAYEKTIEWGLENATIVDEQAKICIIGLITLQFLFARFLLTEVNSVESAAHSFRLMDSQTGALHPDLFDKASGYGKIWPITANEVDSLRRGILKSSVGGGSGGPDRRRRFKNAFGLHDGDWNEVWSSWRPQGKPVDTVGPKGFGAAQAGAPKPSFRVYVYDPDEHPALRKLARGAAFCKHNQWGMEVALHDWFLSCPCRTDNPDEADFFFVPHYTACLINHADTFTGCDTKQLCGPSTELFEQVLNNSRHYKRTDGGRDHLFVWGSGMGAEGAFASWRQWVPNAVFLMTETELWNPFDEVVLPSFSPHKDIVVPGRITIEDMISLGKLARPLEERDFLGHFIGWPRPPHSSVMSKESCKDASCALNVRSVLLALKGKDSEMHVDVDVPYMESFLGLTSSLFCFVPRGKSAWSSRFFQTYFAGCIPVLLNDRYEPPFGGIVDIPSSTIKWPMTEVPALVSYLRTLRDEQPQIVYELQRAGQELKCWYAWPSSWVEWSWIELNRSKFNSTCSAWHVKNAYVAVTLSPRSWASSEASEDSGELVQFCGLAEAHDTNKRFHWVPPKGWDLHARHLGVSARNNLNWRGKLPVPLAPAGGAWILPASDKMSMRIAKFQTQLRDAGWKVVSSQPHVIDRLGQKALLHDYALRMGLLKHLPAHFADPAYARYPCVLKPSVGEFGKDTVICMSGSDVLKVAQDGFASRWVLQEFVPGCCEYAVSFLVHQGQILDGICTKYTYDKDVYVWPHVQEIGRELVAVPPSHMVALVSFLDEYEGILNFNYKVRNDGRVCIFEVNTRIGSDLGCDAPRARARELFETLDKLLS</sequence>
<dbReference type="AlphaFoldDB" id="A0A813DNT2"/>
<comment type="similarity">
    <text evidence="1">Belongs to the glycosyltransferase 47 family.</text>
</comment>
<dbReference type="PANTHER" id="PTHR11062">
    <property type="entry name" value="EXOSTOSIN HEPARAN SULFATE GLYCOSYLTRANSFERASE -RELATED"/>
    <property type="match status" value="1"/>
</dbReference>
<evidence type="ECO:0000259" key="3">
    <source>
        <dbReference type="PROSITE" id="PS50975"/>
    </source>
</evidence>
<keyword evidence="2" id="KW-0067">ATP-binding</keyword>
<dbReference type="OrthoDB" id="1924787at2759"/>
<evidence type="ECO:0000313" key="5">
    <source>
        <dbReference type="Proteomes" id="UP000654075"/>
    </source>
</evidence>
<dbReference type="EMBL" id="CAJNNV010003752">
    <property type="protein sequence ID" value="CAE8589555.1"/>
    <property type="molecule type" value="Genomic_DNA"/>
</dbReference>
<accession>A0A813DNT2</accession>
<dbReference type="InterPro" id="IPR040911">
    <property type="entry name" value="Exostosin_GT47"/>
</dbReference>
<keyword evidence="2" id="KW-0547">Nucleotide-binding</keyword>
<protein>
    <recommendedName>
        <fullName evidence="3">ATP-grasp domain-containing protein</fullName>
    </recommendedName>
</protein>
<dbReference type="Proteomes" id="UP000654075">
    <property type="component" value="Unassembled WGS sequence"/>
</dbReference>
<dbReference type="GO" id="GO:0005524">
    <property type="term" value="F:ATP binding"/>
    <property type="evidence" value="ECO:0007669"/>
    <property type="project" value="UniProtKB-UniRule"/>
</dbReference>
<name>A0A813DNT2_POLGL</name>
<comment type="caution">
    <text evidence="4">The sequence shown here is derived from an EMBL/GenBank/DDBJ whole genome shotgun (WGS) entry which is preliminary data.</text>
</comment>
<evidence type="ECO:0000313" key="4">
    <source>
        <dbReference type="EMBL" id="CAE8589555.1"/>
    </source>
</evidence>
<dbReference type="GO" id="GO:0016757">
    <property type="term" value="F:glycosyltransferase activity"/>
    <property type="evidence" value="ECO:0007669"/>
    <property type="project" value="InterPro"/>
</dbReference>
<dbReference type="Gene3D" id="3.30.470.20">
    <property type="entry name" value="ATP-grasp fold, B domain"/>
    <property type="match status" value="1"/>
</dbReference>
<evidence type="ECO:0000256" key="2">
    <source>
        <dbReference type="PROSITE-ProRule" id="PRU00409"/>
    </source>
</evidence>
<dbReference type="Pfam" id="PF03016">
    <property type="entry name" value="Exostosin_GT47"/>
    <property type="match status" value="1"/>
</dbReference>
<dbReference type="InterPro" id="IPR004263">
    <property type="entry name" value="Exostosin"/>
</dbReference>